<evidence type="ECO:0000313" key="4">
    <source>
        <dbReference type="Proteomes" id="UP000019484"/>
    </source>
</evidence>
<reference evidence="3 4" key="1">
    <citation type="submission" date="2013-03" db="EMBL/GenBank/DDBJ databases">
        <title>The Genome Sequence of Capronia coronata CBS 617.96.</title>
        <authorList>
            <consortium name="The Broad Institute Genomics Platform"/>
            <person name="Cuomo C."/>
            <person name="de Hoog S."/>
            <person name="Gorbushina A."/>
            <person name="Walker B."/>
            <person name="Young S.K."/>
            <person name="Zeng Q."/>
            <person name="Gargeya S."/>
            <person name="Fitzgerald M."/>
            <person name="Haas B."/>
            <person name="Abouelleil A."/>
            <person name="Allen A.W."/>
            <person name="Alvarado L."/>
            <person name="Arachchi H.M."/>
            <person name="Berlin A.M."/>
            <person name="Chapman S.B."/>
            <person name="Gainer-Dewar J."/>
            <person name="Goldberg J."/>
            <person name="Griggs A."/>
            <person name="Gujja S."/>
            <person name="Hansen M."/>
            <person name="Howarth C."/>
            <person name="Imamovic A."/>
            <person name="Ireland A."/>
            <person name="Larimer J."/>
            <person name="McCowan C."/>
            <person name="Murphy C."/>
            <person name="Pearson M."/>
            <person name="Poon T.W."/>
            <person name="Priest M."/>
            <person name="Roberts A."/>
            <person name="Saif S."/>
            <person name="Shea T."/>
            <person name="Sisk P."/>
            <person name="Sykes S."/>
            <person name="Wortman J."/>
            <person name="Nusbaum C."/>
            <person name="Birren B."/>
        </authorList>
    </citation>
    <scope>NUCLEOTIDE SEQUENCE [LARGE SCALE GENOMIC DNA]</scope>
    <source>
        <strain evidence="3 4">CBS 617.96</strain>
    </source>
</reference>
<dbReference type="EMBL" id="AMWN01000007">
    <property type="protein sequence ID" value="EXJ82115.1"/>
    <property type="molecule type" value="Genomic_DNA"/>
</dbReference>
<evidence type="ECO:0000256" key="2">
    <source>
        <dbReference type="SAM" id="SignalP"/>
    </source>
</evidence>
<dbReference type="PANTHER" id="PTHR39599">
    <property type="entry name" value="GPI-ANCHORED PROTEIN (EUROFUNG)-RELATED-RELATED"/>
    <property type="match status" value="1"/>
</dbReference>
<organism evidence="3 4">
    <name type="scientific">Capronia coronata CBS 617.96</name>
    <dbReference type="NCBI Taxonomy" id="1182541"/>
    <lineage>
        <taxon>Eukaryota</taxon>
        <taxon>Fungi</taxon>
        <taxon>Dikarya</taxon>
        <taxon>Ascomycota</taxon>
        <taxon>Pezizomycotina</taxon>
        <taxon>Eurotiomycetes</taxon>
        <taxon>Chaetothyriomycetidae</taxon>
        <taxon>Chaetothyriales</taxon>
        <taxon>Herpotrichiellaceae</taxon>
        <taxon>Capronia</taxon>
    </lineage>
</organism>
<comment type="caution">
    <text evidence="3">The sequence shown here is derived from an EMBL/GenBank/DDBJ whole genome shotgun (WGS) entry which is preliminary data.</text>
</comment>
<dbReference type="eggNOG" id="ENOG502S5QM">
    <property type="taxonomic scope" value="Eukaryota"/>
</dbReference>
<dbReference type="AlphaFoldDB" id="W9XXM2"/>
<feature type="region of interest" description="Disordered" evidence="1">
    <location>
        <begin position="250"/>
        <end position="282"/>
    </location>
</feature>
<keyword evidence="4" id="KW-1185">Reference proteome</keyword>
<feature type="signal peptide" evidence="2">
    <location>
        <begin position="1"/>
        <end position="23"/>
    </location>
</feature>
<accession>W9XXM2</accession>
<evidence type="ECO:0008006" key="5">
    <source>
        <dbReference type="Google" id="ProtNLM"/>
    </source>
</evidence>
<protein>
    <recommendedName>
        <fullName evidence="5">GPI anchored protein</fullName>
    </recommendedName>
</protein>
<feature type="chain" id="PRO_5004932333" description="GPI anchored protein" evidence="2">
    <location>
        <begin position="24"/>
        <end position="528"/>
    </location>
</feature>
<dbReference type="Proteomes" id="UP000019484">
    <property type="component" value="Unassembled WGS sequence"/>
</dbReference>
<dbReference type="STRING" id="1182541.W9XXM2"/>
<proteinExistence type="predicted"/>
<dbReference type="PANTHER" id="PTHR39599:SF2">
    <property type="entry name" value="ANCHORED PROTEIN, PUTATIVE (AFU_ORTHOLOGUE AFUA_1G09650)-RELATED"/>
    <property type="match status" value="1"/>
</dbReference>
<name>W9XXM2_9EURO</name>
<dbReference type="HOGENOM" id="CLU_044725_0_0_1"/>
<evidence type="ECO:0000313" key="3">
    <source>
        <dbReference type="EMBL" id="EXJ82115.1"/>
    </source>
</evidence>
<dbReference type="GeneID" id="19163035"/>
<evidence type="ECO:0000256" key="1">
    <source>
        <dbReference type="SAM" id="MobiDB-lite"/>
    </source>
</evidence>
<feature type="compositionally biased region" description="Low complexity" evidence="1">
    <location>
        <begin position="357"/>
        <end position="391"/>
    </location>
</feature>
<sequence length="528" mass="54026">MAPWLRLAALPTSLLALIASTAAPVVCQGSNWPYDLPPDAKYYPEDEVLMKRDIDIQQKLERRPVTGVRKMSTDPGEKFYLEYWGFEQEEDLVDRSSLTNRNATLFTSFDAPVRMHSRRGSTRAISPYLRLPGWHLFEKRGFQCPSGTLSCTSIGRPNSCCATGSTCQVVEDTGLGDVGCCPQGQVCADSLSTCESGYTSCPNNPGGGCCIPGYACYDVGCVQTSTATFLTVPTPSTTTVTSYTTITPVVSSPSSISSSPPLTLTSQPSTSTSTSVSSTATLPPQISTVTRTVTVTSSARNSLTCSTSYRSCPASLGGGCCPIDRECGSANCPPSSSTSTSSSSSSDSPTPAPPVRPTSLTTTEETTTVPGPGPSTRSTSTPTSSPTSTPVSGCPTGFYACSAYYQGGCCQVGRNCDKTSCPASASTTLVDTGSLTIVAPTGSGITAPGSLLTGACANGWTTCAPDVGGGCCPSGYGCGVSSCAASVSGGSDVGKAAPNSASRSVSVDSWMLGCACSLASLLLGTLAL</sequence>
<keyword evidence="2" id="KW-0732">Signal</keyword>
<dbReference type="RefSeq" id="XP_007727236.1">
    <property type="nucleotide sequence ID" value="XM_007729046.1"/>
</dbReference>
<gene>
    <name evidence="3" type="ORF">A1O1_08184</name>
</gene>
<dbReference type="OrthoDB" id="2426396at2759"/>
<feature type="region of interest" description="Disordered" evidence="1">
    <location>
        <begin position="332"/>
        <end position="391"/>
    </location>
</feature>
<feature type="compositionally biased region" description="Low complexity" evidence="1">
    <location>
        <begin position="333"/>
        <end position="349"/>
    </location>
</feature>